<dbReference type="Gene3D" id="3.40.50.1820">
    <property type="entry name" value="alpha/beta hydrolase"/>
    <property type="match status" value="1"/>
</dbReference>
<dbReference type="PANTHER" id="PTHR48081:SF8">
    <property type="entry name" value="ALPHA_BETA HYDROLASE FOLD-3 DOMAIN-CONTAINING PROTEIN-RELATED"/>
    <property type="match status" value="1"/>
</dbReference>
<organism evidence="3 5">
    <name type="scientific">Dickeya dianthicola</name>
    <dbReference type="NCBI Taxonomy" id="204039"/>
    <lineage>
        <taxon>Bacteria</taxon>
        <taxon>Pseudomonadati</taxon>
        <taxon>Pseudomonadota</taxon>
        <taxon>Gammaproteobacteria</taxon>
        <taxon>Enterobacterales</taxon>
        <taxon>Pectobacteriaceae</taxon>
        <taxon>Dickeya</taxon>
    </lineage>
</organism>
<name>A0AAP2CZ58_9GAMM</name>
<reference evidence="4 6" key="2">
    <citation type="submission" date="2018-09" db="EMBL/GenBank/DDBJ databases">
        <title>Phylogenetic diversity of Pectobacterium and Dickeya strains causing blackleg disease of potato in Morocco.</title>
        <authorList>
            <person name="Oulghazi S."/>
            <person name="Moumni M."/>
            <person name="Faure D."/>
        </authorList>
    </citation>
    <scope>NUCLEOTIDE SEQUENCE [LARGE SCALE GENOMIC DNA]</scope>
    <source>
        <strain evidence="4 6">S4.16.03.LID</strain>
    </source>
</reference>
<evidence type="ECO:0000313" key="5">
    <source>
        <dbReference type="Proteomes" id="UP000245055"/>
    </source>
</evidence>
<evidence type="ECO:0000313" key="3">
    <source>
        <dbReference type="EMBL" id="PWD72174.1"/>
    </source>
</evidence>
<dbReference type="PANTHER" id="PTHR48081">
    <property type="entry name" value="AB HYDROLASE SUPERFAMILY PROTEIN C4A8.06C"/>
    <property type="match status" value="1"/>
</dbReference>
<proteinExistence type="predicted"/>
<dbReference type="EMBL" id="QESZ01000019">
    <property type="protein sequence ID" value="PWD72174.1"/>
    <property type="molecule type" value="Genomic_DNA"/>
</dbReference>
<dbReference type="InterPro" id="IPR013094">
    <property type="entry name" value="AB_hydrolase_3"/>
</dbReference>
<dbReference type="SUPFAM" id="SSF53474">
    <property type="entry name" value="alpha/beta-Hydrolases"/>
    <property type="match status" value="1"/>
</dbReference>
<dbReference type="InterPro" id="IPR050300">
    <property type="entry name" value="GDXG_lipolytic_enzyme"/>
</dbReference>
<keyword evidence="6" id="KW-1185">Reference proteome</keyword>
<comment type="caution">
    <text evidence="3">The sequence shown here is derived from an EMBL/GenBank/DDBJ whole genome shotgun (WGS) entry which is preliminary data.</text>
</comment>
<dbReference type="AlphaFoldDB" id="A0AAP2CZ58"/>
<dbReference type="Pfam" id="PF07859">
    <property type="entry name" value="Abhydrolase_3"/>
    <property type="match status" value="1"/>
</dbReference>
<evidence type="ECO:0000313" key="6">
    <source>
        <dbReference type="Proteomes" id="UP000266633"/>
    </source>
</evidence>
<dbReference type="Proteomes" id="UP000266633">
    <property type="component" value="Unassembled WGS sequence"/>
</dbReference>
<dbReference type="EMBL" id="QZDO01000018">
    <property type="protein sequence ID" value="RJL75408.1"/>
    <property type="molecule type" value="Genomic_DNA"/>
</dbReference>
<dbReference type="GO" id="GO:0016787">
    <property type="term" value="F:hydrolase activity"/>
    <property type="evidence" value="ECO:0007669"/>
    <property type="project" value="UniProtKB-KW"/>
</dbReference>
<evidence type="ECO:0000259" key="2">
    <source>
        <dbReference type="Pfam" id="PF07859"/>
    </source>
</evidence>
<accession>A0AAP2CZ58</accession>
<gene>
    <name evidence="4" type="ORF">D5077_05860</name>
    <name evidence="3" type="ORF">DF213_13625</name>
</gene>
<keyword evidence="1 3" id="KW-0378">Hydrolase</keyword>
<evidence type="ECO:0000256" key="1">
    <source>
        <dbReference type="ARBA" id="ARBA00022801"/>
    </source>
</evidence>
<protein>
    <submittedName>
        <fullName evidence="3">Alpha/beta hydrolase</fullName>
    </submittedName>
</protein>
<sequence length="286" mass="30687">MPVPFDQLTDIGELRGAFDALGRDLPPLPDVVFRQVDAAGVPAEWIEPTGSDPARVIFYLHGGGYVAGDPVIYRNVVTALCRASGYRALMVDYRLAPEAPFPAALDDAQRSYAWLLTQGISADHIVIIGDSAGGGLALSTLVSLRESCQPLPGAAVVLSPWTDLTLQSESHLTKVKDDPIITHKFLDMSRQHYIGTGANDTDALVSPLYADLKGLPPLLVLVGTAEVLFDDSAALVRKAREAGVDVELIKGDGMIHTWPFFIDSFPEAAKAVQSIVLRPSPRPATH</sequence>
<reference evidence="3 5" key="1">
    <citation type="submission" date="2018-05" db="EMBL/GenBank/DDBJ databases">
        <title>Genomic diversity of pathogens causing Blackleg of Potato in Pakistan.</title>
        <authorList>
            <person name="Sarfraz S."/>
            <person name="Riaz K."/>
            <person name="Oulghazi S."/>
            <person name="Cigna J."/>
            <person name="Sahi S.T."/>
            <person name="Khan S.H."/>
            <person name="Hameed A."/>
            <person name="Faure D."/>
        </authorList>
    </citation>
    <scope>NUCLEOTIDE SEQUENCE [LARGE SCALE GENOMIC DNA]</scope>
    <source>
        <strain evidence="3 5">SS70</strain>
    </source>
</reference>
<feature type="domain" description="Alpha/beta hydrolase fold-3" evidence="2">
    <location>
        <begin position="57"/>
        <end position="258"/>
    </location>
</feature>
<evidence type="ECO:0000313" key="4">
    <source>
        <dbReference type="EMBL" id="RJL75408.1"/>
    </source>
</evidence>
<dbReference type="InterPro" id="IPR029058">
    <property type="entry name" value="AB_hydrolase_fold"/>
</dbReference>
<dbReference type="Proteomes" id="UP000245055">
    <property type="component" value="Unassembled WGS sequence"/>
</dbReference>